<comment type="caution">
    <text evidence="2">The sequence shown here is derived from an EMBL/GenBank/DDBJ whole genome shotgun (WGS) entry which is preliminary data.</text>
</comment>
<name>A0A5C6G3A1_METRR</name>
<feature type="compositionally biased region" description="Basic and acidic residues" evidence="1">
    <location>
        <begin position="159"/>
        <end position="168"/>
    </location>
</feature>
<feature type="non-terminal residue" evidence="2">
    <location>
        <position position="457"/>
    </location>
</feature>
<evidence type="ECO:0000313" key="3">
    <source>
        <dbReference type="Proteomes" id="UP000317257"/>
    </source>
</evidence>
<organism evidence="2 3">
    <name type="scientific">Metarhizium rileyi (strain RCEF 4871)</name>
    <name type="common">Nomuraea rileyi</name>
    <dbReference type="NCBI Taxonomy" id="1649241"/>
    <lineage>
        <taxon>Eukaryota</taxon>
        <taxon>Fungi</taxon>
        <taxon>Dikarya</taxon>
        <taxon>Ascomycota</taxon>
        <taxon>Pezizomycotina</taxon>
        <taxon>Sordariomycetes</taxon>
        <taxon>Hypocreomycetidae</taxon>
        <taxon>Hypocreales</taxon>
        <taxon>Clavicipitaceae</taxon>
        <taxon>Metarhizium</taxon>
    </lineage>
</organism>
<feature type="compositionally biased region" description="Acidic residues" evidence="1">
    <location>
        <begin position="124"/>
        <end position="158"/>
    </location>
</feature>
<dbReference type="AlphaFoldDB" id="A0A5C6G3A1"/>
<dbReference type="Proteomes" id="UP000317257">
    <property type="component" value="Unassembled WGS sequence"/>
</dbReference>
<accession>A0A5C6G3A1</accession>
<reference evidence="3" key="1">
    <citation type="submission" date="2018-12" db="EMBL/GenBank/DDBJ databases">
        <title>The complete genome of Metarhizium rileyi, a key fungal pathogen of Lepidoptera.</title>
        <authorList>
            <person name="Binneck E."/>
            <person name="Lastra C.C.L."/>
            <person name="Sosa-Gomez D.R."/>
        </authorList>
    </citation>
    <scope>NUCLEOTIDE SEQUENCE [LARGE SCALE GENOMIC DNA]</scope>
    <source>
        <strain evidence="3">Cep018-CH2</strain>
    </source>
</reference>
<gene>
    <name evidence="2" type="ORF">ED733_000110</name>
</gene>
<feature type="compositionally biased region" description="Polar residues" evidence="1">
    <location>
        <begin position="62"/>
        <end position="76"/>
    </location>
</feature>
<feature type="compositionally biased region" description="Polar residues" evidence="1">
    <location>
        <begin position="432"/>
        <end position="449"/>
    </location>
</feature>
<feature type="region of interest" description="Disordered" evidence="1">
    <location>
        <begin position="421"/>
        <end position="457"/>
    </location>
</feature>
<sequence>MEQDILDLTARKLCSFLSLCGVSDSGQESIKSHILSIAECVHESRLEAGLKGIPDCLKNQDMSLSTNKSRQSNRILSSAEKRGRPDYSGQDDRPRHKKPKCAMCRKNMKATGLTKTEKSRGESDLEEASNAEADEVAIGEDNDDEDNGDEDNNEEDSDKENNGEKVNGEEDTGEGDTGRNGAENVQEVMPASASHPAARQAEPITDLPTALTGSTPEAPLLDRSNTVYCPKVSETEREIHRQVNDVLRLPYEKAVPEIKKEHTAFYSKKMQARYMETIFWHFIEEAAKEINPEDCPVPKGPLDGFTRQEKRAHLQFMEDAGYKTGATNVRHYRRLWKNLYTMREGGVDKILLYRTKEFDSFCESFHTDATPLLLDIVKRWEESYGPQISLLERRIENAARNGLSEDLMRSQPEIAERLKVESRASGTVMATAGTQTRSQQASPQPTGLSLATVPHME</sequence>
<proteinExistence type="predicted"/>
<protein>
    <submittedName>
        <fullName evidence="2">Uncharacterized protein</fullName>
    </submittedName>
</protein>
<feature type="region of interest" description="Disordered" evidence="1">
    <location>
        <begin position="62"/>
        <end position="182"/>
    </location>
</feature>
<evidence type="ECO:0000256" key="1">
    <source>
        <dbReference type="SAM" id="MobiDB-lite"/>
    </source>
</evidence>
<feature type="compositionally biased region" description="Basic and acidic residues" evidence="1">
    <location>
        <begin position="79"/>
        <end position="94"/>
    </location>
</feature>
<evidence type="ECO:0000313" key="2">
    <source>
        <dbReference type="EMBL" id="TWU70453.1"/>
    </source>
</evidence>
<dbReference type="EMBL" id="SBHS01000092">
    <property type="protein sequence ID" value="TWU70453.1"/>
    <property type="molecule type" value="Genomic_DNA"/>
</dbReference>